<keyword evidence="3 4" id="KW-0862">Zinc</keyword>
<dbReference type="PANTHER" id="PTHR11085:SF4">
    <property type="entry name" value="NAD-DEPENDENT PROTEIN DEACYLASE"/>
    <property type="match status" value="1"/>
</dbReference>
<dbReference type="PROSITE" id="PS50305">
    <property type="entry name" value="SIRTUIN"/>
    <property type="match status" value="1"/>
</dbReference>
<comment type="function">
    <text evidence="3">NAD-dependent lysine deacetylase and desuccinylase that specifically removes acetyl and succinyl groups on target proteins. Modulates the activities of several proteins which are inactive in their acylated form.</text>
</comment>
<organism evidence="6 7">
    <name type="scientific">Kordiimonas lipolytica</name>
    <dbReference type="NCBI Taxonomy" id="1662421"/>
    <lineage>
        <taxon>Bacteria</taxon>
        <taxon>Pseudomonadati</taxon>
        <taxon>Pseudomonadota</taxon>
        <taxon>Alphaproteobacteria</taxon>
        <taxon>Kordiimonadales</taxon>
        <taxon>Kordiimonadaceae</taxon>
        <taxon>Kordiimonas</taxon>
    </lineage>
</organism>
<dbReference type="Pfam" id="PF02146">
    <property type="entry name" value="SIR2"/>
    <property type="match status" value="1"/>
</dbReference>
<dbReference type="Gene3D" id="3.40.50.1220">
    <property type="entry name" value="TPP-binding domain"/>
    <property type="match status" value="1"/>
</dbReference>
<gene>
    <name evidence="3 6" type="primary">cobB</name>
    <name evidence="6" type="ORF">ACFO5Q_13290</name>
</gene>
<dbReference type="InterPro" id="IPR003000">
    <property type="entry name" value="Sirtuin"/>
</dbReference>
<dbReference type="SUPFAM" id="SSF52467">
    <property type="entry name" value="DHS-like NAD/FAD-binding domain"/>
    <property type="match status" value="1"/>
</dbReference>
<dbReference type="RefSeq" id="WP_068143403.1">
    <property type="nucleotide sequence ID" value="NZ_JBHSCR010000014.1"/>
</dbReference>
<evidence type="ECO:0000313" key="6">
    <source>
        <dbReference type="EMBL" id="MFC4348822.1"/>
    </source>
</evidence>
<evidence type="ECO:0000313" key="7">
    <source>
        <dbReference type="Proteomes" id="UP001595776"/>
    </source>
</evidence>
<feature type="binding site" evidence="3">
    <location>
        <begin position="12"/>
        <end position="31"/>
    </location>
    <ligand>
        <name>NAD(+)</name>
        <dbReference type="ChEBI" id="CHEBI:57540"/>
    </ligand>
</feature>
<feature type="binding site" evidence="3">
    <location>
        <position position="221"/>
    </location>
    <ligand>
        <name>NAD(+)</name>
        <dbReference type="ChEBI" id="CHEBI:57540"/>
    </ligand>
</feature>
<name>A0ABV8UDR1_9PROT</name>
<dbReference type="CDD" id="cd01412">
    <property type="entry name" value="SIRT5_Af1_CobB"/>
    <property type="match status" value="1"/>
</dbReference>
<sequence length="237" mass="26301">MGPYRDIVILTGAGVSAESGVRTFRDNDGLWEEHRVEDVATPEAFARDPKLVQRFYNLRRAQLPTVQPNDAHKAIARLQKELDGRVTVVTQNVDNLHERGGAEGVIHMHGELCRVRCVHCGMRHDWTTDCTQATPCPSCGAAPGLRPDIVWFGEMPYHMDLIYTRLRACDLFISVGTSGNVYPAAGFVAEVRRIGHAHTIEVNLEPSAGVSYFEECRHGMAGELMPPLVDELLKKGQ</sequence>
<dbReference type="EMBL" id="JBHSCR010000014">
    <property type="protein sequence ID" value="MFC4348822.1"/>
    <property type="molecule type" value="Genomic_DNA"/>
</dbReference>
<comment type="catalytic activity">
    <reaction evidence="3">
        <text>N(6)-acetyl-L-lysyl-[protein] + NAD(+) + H2O = 2''-O-acetyl-ADP-D-ribose + nicotinamide + L-lysyl-[protein]</text>
        <dbReference type="Rhea" id="RHEA:43636"/>
        <dbReference type="Rhea" id="RHEA-COMP:9752"/>
        <dbReference type="Rhea" id="RHEA-COMP:10731"/>
        <dbReference type="ChEBI" id="CHEBI:15377"/>
        <dbReference type="ChEBI" id="CHEBI:17154"/>
        <dbReference type="ChEBI" id="CHEBI:29969"/>
        <dbReference type="ChEBI" id="CHEBI:57540"/>
        <dbReference type="ChEBI" id="CHEBI:61930"/>
        <dbReference type="ChEBI" id="CHEBI:83767"/>
        <dbReference type="EC" id="2.3.1.286"/>
    </reaction>
</comment>
<comment type="cofactor">
    <cofactor evidence="3">
        <name>Zn(2+)</name>
        <dbReference type="ChEBI" id="CHEBI:29105"/>
    </cofactor>
    <text evidence="3">Binds 1 zinc ion per subunit.</text>
</comment>
<dbReference type="NCBIfam" id="NF001755">
    <property type="entry name" value="PRK00481.1-5"/>
    <property type="match status" value="1"/>
</dbReference>
<accession>A0ABV8UDR1</accession>
<keyword evidence="2 3" id="KW-0520">NAD</keyword>
<dbReference type="InterPro" id="IPR026590">
    <property type="entry name" value="Ssirtuin_cat_dom"/>
</dbReference>
<comment type="catalytic activity">
    <reaction evidence="3">
        <text>N(6)-succinyl-L-lysyl-[protein] + NAD(+) + H2O = 2''-O-succinyl-ADP-D-ribose + nicotinamide + L-lysyl-[protein]</text>
        <dbReference type="Rhea" id="RHEA:47668"/>
        <dbReference type="Rhea" id="RHEA-COMP:9752"/>
        <dbReference type="Rhea" id="RHEA-COMP:11877"/>
        <dbReference type="ChEBI" id="CHEBI:15377"/>
        <dbReference type="ChEBI" id="CHEBI:17154"/>
        <dbReference type="ChEBI" id="CHEBI:29969"/>
        <dbReference type="ChEBI" id="CHEBI:57540"/>
        <dbReference type="ChEBI" id="CHEBI:87830"/>
        <dbReference type="ChEBI" id="CHEBI:87832"/>
    </reaction>
</comment>
<feature type="binding site" evidence="3">
    <location>
        <position position="56"/>
    </location>
    <ligand>
        <name>substrate</name>
    </ligand>
</feature>
<dbReference type="InterPro" id="IPR027546">
    <property type="entry name" value="Sirtuin_class_III"/>
</dbReference>
<dbReference type="InterPro" id="IPR050134">
    <property type="entry name" value="NAD-dep_sirtuin_deacylases"/>
</dbReference>
<evidence type="ECO:0000256" key="3">
    <source>
        <dbReference type="HAMAP-Rule" id="MF_01121"/>
    </source>
</evidence>
<reference evidence="7" key="1">
    <citation type="journal article" date="2019" name="Int. J. Syst. Evol. Microbiol.">
        <title>The Global Catalogue of Microorganisms (GCM) 10K type strain sequencing project: providing services to taxonomists for standard genome sequencing and annotation.</title>
        <authorList>
            <consortium name="The Broad Institute Genomics Platform"/>
            <consortium name="The Broad Institute Genome Sequencing Center for Infectious Disease"/>
            <person name="Wu L."/>
            <person name="Ma J."/>
        </authorList>
    </citation>
    <scope>NUCLEOTIDE SEQUENCE [LARGE SCALE GENOMIC DNA]</scope>
    <source>
        <strain evidence="7">CGMCC 1.15304</strain>
    </source>
</reference>
<evidence type="ECO:0000256" key="1">
    <source>
        <dbReference type="ARBA" id="ARBA00022679"/>
    </source>
</evidence>
<keyword evidence="3 4" id="KW-0479">Metal-binding</keyword>
<feature type="binding site" evidence="3 4">
    <location>
        <position position="139"/>
    </location>
    <ligand>
        <name>Zn(2+)</name>
        <dbReference type="ChEBI" id="CHEBI:29105"/>
    </ligand>
</feature>
<dbReference type="InterPro" id="IPR029035">
    <property type="entry name" value="DHS-like_NAD/FAD-binding_dom"/>
</dbReference>
<feature type="binding site" evidence="3 4">
    <location>
        <position position="120"/>
    </location>
    <ligand>
        <name>Zn(2+)</name>
        <dbReference type="ChEBI" id="CHEBI:29105"/>
    </ligand>
</feature>
<protein>
    <recommendedName>
        <fullName evidence="3">NAD-dependent protein deacylase</fullName>
        <ecNumber evidence="3">2.3.1.286</ecNumber>
    </recommendedName>
    <alternativeName>
        <fullName evidence="3">Regulatory protein SIR2 homolog</fullName>
    </alternativeName>
</protein>
<dbReference type="HAMAP" id="MF_01121">
    <property type="entry name" value="Sirtuin_ClassIII"/>
    <property type="match status" value="1"/>
</dbReference>
<feature type="binding site" evidence="3">
    <location>
        <begin position="91"/>
        <end position="94"/>
    </location>
    <ligand>
        <name>NAD(+)</name>
        <dbReference type="ChEBI" id="CHEBI:57540"/>
    </ligand>
</feature>
<feature type="domain" description="Deacetylase sirtuin-type" evidence="5">
    <location>
        <begin position="1"/>
        <end position="235"/>
    </location>
</feature>
<proteinExistence type="inferred from homology"/>
<evidence type="ECO:0000256" key="4">
    <source>
        <dbReference type="PROSITE-ProRule" id="PRU00236"/>
    </source>
</evidence>
<keyword evidence="1 6" id="KW-0808">Transferase</keyword>
<comment type="domain">
    <text evidence="3">2 residues (Tyr-56 and Arg-59) present in a large hydrophobic pocket are probably involved in substrate specificity. They are important for desuccinylation activity, but dispensable for deacetylation activity.</text>
</comment>
<feature type="binding site" evidence="3 4">
    <location>
        <position position="136"/>
    </location>
    <ligand>
        <name>Zn(2+)</name>
        <dbReference type="ChEBI" id="CHEBI:29105"/>
    </ligand>
</feature>
<feature type="binding site" evidence="3">
    <location>
        <position position="59"/>
    </location>
    <ligand>
        <name>substrate</name>
    </ligand>
</feature>
<dbReference type="InterPro" id="IPR026591">
    <property type="entry name" value="Sirtuin_cat_small_dom_sf"/>
</dbReference>
<dbReference type="PANTHER" id="PTHR11085">
    <property type="entry name" value="NAD-DEPENDENT PROTEIN DEACYLASE SIRTUIN-5, MITOCHONDRIAL-RELATED"/>
    <property type="match status" value="1"/>
</dbReference>
<keyword evidence="6" id="KW-0012">Acyltransferase</keyword>
<dbReference type="Gene3D" id="3.30.1600.10">
    <property type="entry name" value="SIR2/SIRT2 'Small Domain"/>
    <property type="match status" value="1"/>
</dbReference>
<feature type="binding site" evidence="3">
    <location>
        <begin position="203"/>
        <end position="205"/>
    </location>
    <ligand>
        <name>NAD(+)</name>
        <dbReference type="ChEBI" id="CHEBI:57540"/>
    </ligand>
</feature>
<feature type="binding site" evidence="3">
    <location>
        <begin position="176"/>
        <end position="178"/>
    </location>
    <ligand>
        <name>NAD(+)</name>
        <dbReference type="ChEBI" id="CHEBI:57540"/>
    </ligand>
</feature>
<dbReference type="GO" id="GO:0016746">
    <property type="term" value="F:acyltransferase activity"/>
    <property type="evidence" value="ECO:0007669"/>
    <property type="project" value="UniProtKB-KW"/>
</dbReference>
<comment type="subcellular location">
    <subcellularLocation>
        <location evidence="3">Cytoplasm</location>
    </subcellularLocation>
</comment>
<evidence type="ECO:0000259" key="5">
    <source>
        <dbReference type="PROSITE" id="PS50305"/>
    </source>
</evidence>
<comment type="similarity">
    <text evidence="3">Belongs to the sirtuin family. Class III subfamily.</text>
</comment>
<feature type="binding site" evidence="3 4">
    <location>
        <position position="117"/>
    </location>
    <ligand>
        <name>Zn(2+)</name>
        <dbReference type="ChEBI" id="CHEBI:29105"/>
    </ligand>
</feature>
<dbReference type="Proteomes" id="UP001595776">
    <property type="component" value="Unassembled WGS sequence"/>
</dbReference>
<feature type="active site" description="Proton acceptor" evidence="3 4">
    <location>
        <position position="109"/>
    </location>
</feature>
<keyword evidence="3" id="KW-0963">Cytoplasm</keyword>
<evidence type="ECO:0000256" key="2">
    <source>
        <dbReference type="ARBA" id="ARBA00023027"/>
    </source>
</evidence>
<dbReference type="EC" id="2.3.1.286" evidence="3"/>
<comment type="caution">
    <text evidence="6">The sequence shown here is derived from an EMBL/GenBank/DDBJ whole genome shotgun (WGS) entry which is preliminary data.</text>
</comment>
<keyword evidence="7" id="KW-1185">Reference proteome</keyword>